<dbReference type="PROSITE" id="PS51257">
    <property type="entry name" value="PROKAR_LIPOPROTEIN"/>
    <property type="match status" value="1"/>
</dbReference>
<evidence type="ECO:0000313" key="2">
    <source>
        <dbReference type="Proteomes" id="UP001596287"/>
    </source>
</evidence>
<organism evidence="1 2">
    <name type="scientific">Flavobacterium qiangtangense</name>
    <dbReference type="NCBI Taxonomy" id="1442595"/>
    <lineage>
        <taxon>Bacteria</taxon>
        <taxon>Pseudomonadati</taxon>
        <taxon>Bacteroidota</taxon>
        <taxon>Flavobacteriia</taxon>
        <taxon>Flavobacteriales</taxon>
        <taxon>Flavobacteriaceae</taxon>
        <taxon>Flavobacterium</taxon>
    </lineage>
</organism>
<reference evidence="2" key="1">
    <citation type="journal article" date="2019" name="Int. J. Syst. Evol. Microbiol.">
        <title>The Global Catalogue of Microorganisms (GCM) 10K type strain sequencing project: providing services to taxonomists for standard genome sequencing and annotation.</title>
        <authorList>
            <consortium name="The Broad Institute Genomics Platform"/>
            <consortium name="The Broad Institute Genome Sequencing Center for Infectious Disease"/>
            <person name="Wu L."/>
            <person name="Ma J."/>
        </authorList>
    </citation>
    <scope>NUCLEOTIDE SEQUENCE [LARGE SCALE GENOMIC DNA]</scope>
    <source>
        <strain evidence="2">CCUG 49679</strain>
    </source>
</reference>
<dbReference type="EMBL" id="JBHSQB010000008">
    <property type="protein sequence ID" value="MFC6097165.1"/>
    <property type="molecule type" value="Genomic_DNA"/>
</dbReference>
<keyword evidence="2" id="KW-1185">Reference proteome</keyword>
<comment type="caution">
    <text evidence="1">The sequence shown here is derived from an EMBL/GenBank/DDBJ whole genome shotgun (WGS) entry which is preliminary data.</text>
</comment>
<gene>
    <name evidence="1" type="ORF">ACFPVY_10970</name>
</gene>
<protein>
    <submittedName>
        <fullName evidence="1">Uncharacterized protein</fullName>
    </submittedName>
</protein>
<evidence type="ECO:0000313" key="1">
    <source>
        <dbReference type="EMBL" id="MFC6097165.1"/>
    </source>
</evidence>
<sequence length="318" mass="34126">MKTNFTKLGLLFFAIIGLSSCITEVDLPDSVAQVPPPTPAEFNALEETALENMTQNFNLNVSDGYTTFVTVKGVMISIDPSCLRKNGNAVTGAFTMEIVEIFDRGSMLVANKPTTATVAGGERKLLISGGEFSVKAFQDGVELETNCGYQIQVPTSLSGGDDYDMAPFTGTINAQGELVWAVAQQEFWISNNQGPTGGGESYYSAFIESFGWFNCDKFANFTGPMTEISVLLPQGYNNENSSVFIGISGEPNTLGYLYGQFPVGLNCYIIFVTEEDGLWSYGIKTIASLPNGASYSFDASELQTGTMAEVVAAINALP</sequence>
<dbReference type="RefSeq" id="WP_379792058.1">
    <property type="nucleotide sequence ID" value="NZ_JBHSQB010000008.1"/>
</dbReference>
<dbReference type="Proteomes" id="UP001596287">
    <property type="component" value="Unassembled WGS sequence"/>
</dbReference>
<accession>A0ABW1PNG6</accession>
<name>A0ABW1PNG6_9FLAO</name>
<proteinExistence type="predicted"/>